<dbReference type="AlphaFoldDB" id="A0A2A2TI47"/>
<evidence type="ECO:0000313" key="3">
    <source>
        <dbReference type="Proteomes" id="UP000218238"/>
    </source>
</evidence>
<evidence type="ECO:0008006" key="4">
    <source>
        <dbReference type="Google" id="ProtNLM"/>
    </source>
</evidence>
<name>A0A2A2TI47_9CYAN</name>
<sequence length="133" mass="13013">MNQFLKRTFLPSLIATSLFSATLLPAKPAAADEKILRDVGIGAAAGAVTGAITGRGSVLTNAVNGAAAGAAVNGANGIRSTSIRGRKNRNVVQDIGVGAGAGVVSGAVTNRRHTGSNAITGAAAGAAIHLLTK</sequence>
<feature type="chain" id="PRO_5012155231" description="Glycine zipper 2TM domain-containing protein" evidence="1">
    <location>
        <begin position="32"/>
        <end position="133"/>
    </location>
</feature>
<accession>A0A2A2TI47</accession>
<reference evidence="2 3" key="1">
    <citation type="submission" date="2017-08" db="EMBL/GenBank/DDBJ databases">
        <title>Draft genome sequence of filamentous cyanobacterium Calothrix elsteri CCALA 953.</title>
        <authorList>
            <person name="Gagunashvili A.N."/>
            <person name="Elster J."/>
            <person name="Andresson O.S."/>
        </authorList>
    </citation>
    <scope>NUCLEOTIDE SEQUENCE [LARGE SCALE GENOMIC DNA]</scope>
    <source>
        <strain evidence="2 3">CCALA 953</strain>
    </source>
</reference>
<proteinExistence type="predicted"/>
<evidence type="ECO:0000313" key="2">
    <source>
        <dbReference type="EMBL" id="PAX53356.1"/>
    </source>
</evidence>
<protein>
    <recommendedName>
        <fullName evidence="4">Glycine zipper 2TM domain-containing protein</fullName>
    </recommendedName>
</protein>
<keyword evidence="3" id="KW-1185">Reference proteome</keyword>
<dbReference type="EMBL" id="NTFS01000149">
    <property type="protein sequence ID" value="PAX53356.1"/>
    <property type="molecule type" value="Genomic_DNA"/>
</dbReference>
<gene>
    <name evidence="2" type="ORF">CK510_14470</name>
</gene>
<feature type="signal peptide" evidence="1">
    <location>
        <begin position="1"/>
        <end position="31"/>
    </location>
</feature>
<dbReference type="OrthoDB" id="517565at2"/>
<evidence type="ECO:0000256" key="1">
    <source>
        <dbReference type="SAM" id="SignalP"/>
    </source>
</evidence>
<comment type="caution">
    <text evidence="2">The sequence shown here is derived from an EMBL/GenBank/DDBJ whole genome shotgun (WGS) entry which is preliminary data.</text>
</comment>
<dbReference type="RefSeq" id="WP_095722368.1">
    <property type="nucleotide sequence ID" value="NZ_NTFS01000149.1"/>
</dbReference>
<organism evidence="2 3">
    <name type="scientific">Brunnivagina elsteri CCALA 953</name>
    <dbReference type="NCBI Taxonomy" id="987040"/>
    <lineage>
        <taxon>Bacteria</taxon>
        <taxon>Bacillati</taxon>
        <taxon>Cyanobacteriota</taxon>
        <taxon>Cyanophyceae</taxon>
        <taxon>Nostocales</taxon>
        <taxon>Calotrichaceae</taxon>
        <taxon>Brunnivagina</taxon>
    </lineage>
</organism>
<keyword evidence="1" id="KW-0732">Signal</keyword>
<dbReference type="Proteomes" id="UP000218238">
    <property type="component" value="Unassembled WGS sequence"/>
</dbReference>